<accession>C0GCF2</accession>
<dbReference type="InterPro" id="IPR011545">
    <property type="entry name" value="DEAD/DEAH_box_helicase_dom"/>
</dbReference>
<evidence type="ECO:0000259" key="9">
    <source>
        <dbReference type="PROSITE" id="PS51194"/>
    </source>
</evidence>
<dbReference type="PANTHER" id="PTHR47963">
    <property type="entry name" value="DEAD-BOX ATP-DEPENDENT RNA HELICASE 47, MITOCHONDRIAL"/>
    <property type="match status" value="1"/>
</dbReference>
<feature type="compositionally biased region" description="Polar residues" evidence="7">
    <location>
        <begin position="389"/>
        <end position="400"/>
    </location>
</feature>
<dbReference type="EMBL" id="ACJM01000001">
    <property type="protein sequence ID" value="EEG78887.1"/>
    <property type="molecule type" value="Genomic_DNA"/>
</dbReference>
<evidence type="ECO:0000256" key="3">
    <source>
        <dbReference type="ARBA" id="ARBA00022801"/>
    </source>
</evidence>
<dbReference type="SMART" id="SM00490">
    <property type="entry name" value="HELICc"/>
    <property type="match status" value="1"/>
</dbReference>
<evidence type="ECO:0000259" key="10">
    <source>
        <dbReference type="PROSITE" id="PS51195"/>
    </source>
</evidence>
<feature type="domain" description="Helicase ATP-binding" evidence="8">
    <location>
        <begin position="34"/>
        <end position="204"/>
    </location>
</feature>
<dbReference type="Proteomes" id="UP000006443">
    <property type="component" value="Unassembled WGS sequence"/>
</dbReference>
<dbReference type="InterPro" id="IPR014001">
    <property type="entry name" value="Helicase_ATP-bd"/>
</dbReference>
<evidence type="ECO:0000256" key="4">
    <source>
        <dbReference type="ARBA" id="ARBA00022806"/>
    </source>
</evidence>
<dbReference type="CDD" id="cd00268">
    <property type="entry name" value="DEADc"/>
    <property type="match status" value="1"/>
</dbReference>
<keyword evidence="3" id="KW-0378">Hydrolase</keyword>
<evidence type="ECO:0000256" key="1">
    <source>
        <dbReference type="ARBA" id="ARBA00012552"/>
    </source>
</evidence>
<dbReference type="GO" id="GO:0016787">
    <property type="term" value="F:hydrolase activity"/>
    <property type="evidence" value="ECO:0007669"/>
    <property type="project" value="UniProtKB-KW"/>
</dbReference>
<comment type="caution">
    <text evidence="11">The sequence shown here is derived from an EMBL/GenBank/DDBJ whole genome shotgun (WGS) entry which is preliminary data.</text>
</comment>
<protein>
    <recommendedName>
        <fullName evidence="1">RNA helicase</fullName>
        <ecNumber evidence="1">3.6.4.13</ecNumber>
    </recommendedName>
</protein>
<keyword evidence="2" id="KW-0547">Nucleotide-binding</keyword>
<dbReference type="PROSITE" id="PS51195">
    <property type="entry name" value="Q_MOTIF"/>
    <property type="match status" value="1"/>
</dbReference>
<evidence type="ECO:0000313" key="11">
    <source>
        <dbReference type="EMBL" id="EEG78887.1"/>
    </source>
</evidence>
<evidence type="ECO:0000256" key="7">
    <source>
        <dbReference type="SAM" id="MobiDB-lite"/>
    </source>
</evidence>
<dbReference type="SUPFAM" id="SSF52540">
    <property type="entry name" value="P-loop containing nucleoside triphosphate hydrolases"/>
    <property type="match status" value="1"/>
</dbReference>
<dbReference type="GO" id="GO:0009409">
    <property type="term" value="P:response to cold"/>
    <property type="evidence" value="ECO:0007669"/>
    <property type="project" value="TreeGrafter"/>
</dbReference>
<feature type="compositionally biased region" description="Basic and acidic residues" evidence="7">
    <location>
        <begin position="372"/>
        <end position="388"/>
    </location>
</feature>
<evidence type="ECO:0000256" key="5">
    <source>
        <dbReference type="ARBA" id="ARBA00022840"/>
    </source>
</evidence>
<evidence type="ECO:0000313" key="12">
    <source>
        <dbReference type="Proteomes" id="UP000006443"/>
    </source>
</evidence>
<dbReference type="Pfam" id="PF00270">
    <property type="entry name" value="DEAD"/>
    <property type="match status" value="1"/>
</dbReference>
<dbReference type="CDD" id="cd18787">
    <property type="entry name" value="SF2_C_DEAD"/>
    <property type="match status" value="1"/>
</dbReference>
<feature type="short sequence motif" description="Q motif" evidence="6">
    <location>
        <begin position="3"/>
        <end position="31"/>
    </location>
</feature>
<dbReference type="GO" id="GO:0005840">
    <property type="term" value="C:ribosome"/>
    <property type="evidence" value="ECO:0007669"/>
    <property type="project" value="TreeGrafter"/>
</dbReference>
<dbReference type="OrthoDB" id="9805696at2"/>
<keyword evidence="4 11" id="KW-0347">Helicase</keyword>
<dbReference type="InterPro" id="IPR027417">
    <property type="entry name" value="P-loop_NTPase"/>
</dbReference>
<dbReference type="PROSITE" id="PS51192">
    <property type="entry name" value="HELICASE_ATP_BIND_1"/>
    <property type="match status" value="1"/>
</dbReference>
<organism evidence="11 12">
    <name type="scientific">Dethiobacter alkaliphilus AHT 1</name>
    <dbReference type="NCBI Taxonomy" id="555088"/>
    <lineage>
        <taxon>Bacteria</taxon>
        <taxon>Bacillati</taxon>
        <taxon>Bacillota</taxon>
        <taxon>Dethiobacteria</taxon>
        <taxon>Dethiobacterales</taxon>
        <taxon>Dethiobacteraceae</taxon>
        <taxon>Dethiobacter</taxon>
    </lineage>
</organism>
<dbReference type="eggNOG" id="COG0513">
    <property type="taxonomic scope" value="Bacteria"/>
</dbReference>
<dbReference type="Pfam" id="PF00271">
    <property type="entry name" value="Helicase_C"/>
    <property type="match status" value="1"/>
</dbReference>
<dbReference type="InterPro" id="IPR050547">
    <property type="entry name" value="DEAD_box_RNA_helicases"/>
</dbReference>
<dbReference type="PROSITE" id="PS51194">
    <property type="entry name" value="HELICASE_CTER"/>
    <property type="match status" value="1"/>
</dbReference>
<dbReference type="Gene3D" id="3.40.50.300">
    <property type="entry name" value="P-loop containing nucleotide triphosphate hydrolases"/>
    <property type="match status" value="2"/>
</dbReference>
<feature type="region of interest" description="Disordered" evidence="7">
    <location>
        <begin position="367"/>
        <end position="424"/>
    </location>
</feature>
<keyword evidence="12" id="KW-1185">Reference proteome</keyword>
<gene>
    <name evidence="11" type="ORF">DealDRAFT_0161</name>
</gene>
<feature type="domain" description="Helicase C-terminal" evidence="9">
    <location>
        <begin position="235"/>
        <end position="375"/>
    </location>
</feature>
<evidence type="ECO:0000256" key="6">
    <source>
        <dbReference type="PROSITE-ProRule" id="PRU00552"/>
    </source>
</evidence>
<dbReference type="AlphaFoldDB" id="C0GCF2"/>
<dbReference type="PANTHER" id="PTHR47963:SF8">
    <property type="entry name" value="ATP-DEPENDENT RNA HELICASE DEAD"/>
    <property type="match status" value="1"/>
</dbReference>
<dbReference type="InterPro" id="IPR001650">
    <property type="entry name" value="Helicase_C-like"/>
</dbReference>
<dbReference type="GO" id="GO:0003724">
    <property type="term" value="F:RNA helicase activity"/>
    <property type="evidence" value="ECO:0007669"/>
    <property type="project" value="UniProtKB-EC"/>
</dbReference>
<evidence type="ECO:0000256" key="2">
    <source>
        <dbReference type="ARBA" id="ARBA00022741"/>
    </source>
</evidence>
<dbReference type="EC" id="3.6.4.13" evidence="1"/>
<dbReference type="RefSeq" id="WP_008513920.1">
    <property type="nucleotide sequence ID" value="NZ_ACJM01000001.1"/>
</dbReference>
<proteinExistence type="predicted"/>
<dbReference type="STRING" id="555088.DealDRAFT_0161"/>
<name>C0GCF2_DETAL</name>
<evidence type="ECO:0000259" key="8">
    <source>
        <dbReference type="PROSITE" id="PS51192"/>
    </source>
</evidence>
<dbReference type="GO" id="GO:0005524">
    <property type="term" value="F:ATP binding"/>
    <property type="evidence" value="ECO:0007669"/>
    <property type="project" value="UniProtKB-KW"/>
</dbReference>
<dbReference type="GO" id="GO:0033592">
    <property type="term" value="F:RNA strand annealing activity"/>
    <property type="evidence" value="ECO:0007669"/>
    <property type="project" value="TreeGrafter"/>
</dbReference>
<dbReference type="InterPro" id="IPR014014">
    <property type="entry name" value="RNA_helicase_DEAD_Q_motif"/>
</dbReference>
<sequence>MTKDFASLGIRGELHKTLAELGISVPTPVQTQAIPALLSGKDIVAQAQTGTGKTLAFLLPILEKVKVDKPFIQALIITPTRELALQITAELNKLASTVGANSLAVYGGQDVERQIKKLKGAIHIVVGTPGRILDHMRRGTISFSGVQMLVLDEADQMLHMGFLPEVDQIIGQTSPKRQTMLFSATMPGSIRNLAKRYMKTPVDIKIESKKVTLDEISQLVVSTTDRAKQDTLFKLIDQYRPFLALIFCRTKRRAAKLNQALLEHGYSADELHGDLSQAKREQVMKRFRQAHIQLLVATDVAARGLDVEGITHVFNYDIPQDLESYIHRIGRTGRAGEKGLALTLVAPKDSPMLQAIEKGLGYSIDNLNAPKNSEKQRRIQPERQDKKSVSSQNRQHQPSKFSKRTGKHGTKKNSGKDMCVGRKK</sequence>
<feature type="domain" description="DEAD-box RNA helicase Q" evidence="10">
    <location>
        <begin position="3"/>
        <end position="31"/>
    </location>
</feature>
<dbReference type="InterPro" id="IPR044742">
    <property type="entry name" value="DEAD/DEAH_RhlB"/>
</dbReference>
<dbReference type="GO" id="GO:0005829">
    <property type="term" value="C:cytosol"/>
    <property type="evidence" value="ECO:0007669"/>
    <property type="project" value="TreeGrafter"/>
</dbReference>
<feature type="compositionally biased region" description="Basic residues" evidence="7">
    <location>
        <begin position="401"/>
        <end position="413"/>
    </location>
</feature>
<keyword evidence="5" id="KW-0067">ATP-binding</keyword>
<dbReference type="SMART" id="SM00487">
    <property type="entry name" value="DEXDc"/>
    <property type="match status" value="1"/>
</dbReference>
<reference evidence="11 12" key="1">
    <citation type="submission" date="2009-02" db="EMBL/GenBank/DDBJ databases">
        <title>Sequencing of the draft genome and assembly of Dethiobacter alkaliphilus AHT 1.</title>
        <authorList>
            <consortium name="US DOE Joint Genome Institute (JGI-PGF)"/>
            <person name="Lucas S."/>
            <person name="Copeland A."/>
            <person name="Lapidus A."/>
            <person name="Glavina del Rio T."/>
            <person name="Dalin E."/>
            <person name="Tice H."/>
            <person name="Bruce D."/>
            <person name="Goodwin L."/>
            <person name="Pitluck S."/>
            <person name="Larimer F."/>
            <person name="Land M.L."/>
            <person name="Hauser L."/>
            <person name="Muyzer G."/>
        </authorList>
    </citation>
    <scope>NUCLEOTIDE SEQUENCE [LARGE SCALE GENOMIC DNA]</scope>
    <source>
        <strain evidence="11 12">AHT 1</strain>
    </source>
</reference>